<name>A0A328E1C9_9ASTE</name>
<dbReference type="EMBL" id="NQVE01000050">
    <property type="protein sequence ID" value="RAL51300.1"/>
    <property type="molecule type" value="Genomic_DNA"/>
</dbReference>
<keyword evidence="2" id="KW-1185">Reference proteome</keyword>
<dbReference type="Proteomes" id="UP000249390">
    <property type="component" value="Unassembled WGS sequence"/>
</dbReference>
<proteinExistence type="predicted"/>
<dbReference type="AlphaFoldDB" id="A0A328E1C9"/>
<evidence type="ECO:0000313" key="2">
    <source>
        <dbReference type="Proteomes" id="UP000249390"/>
    </source>
</evidence>
<accession>A0A328E1C9</accession>
<protein>
    <submittedName>
        <fullName evidence="1">Uncharacterized protein</fullName>
    </submittedName>
</protein>
<evidence type="ECO:0000313" key="1">
    <source>
        <dbReference type="EMBL" id="RAL51300.1"/>
    </source>
</evidence>
<comment type="caution">
    <text evidence="1">The sequence shown here is derived from an EMBL/GenBank/DDBJ whole genome shotgun (WGS) entry which is preliminary data.</text>
</comment>
<gene>
    <name evidence="1" type="ORF">DM860_010802</name>
</gene>
<reference evidence="1 2" key="1">
    <citation type="submission" date="2018-06" db="EMBL/GenBank/DDBJ databases">
        <title>The Genome of Cuscuta australis (Dodder) Provides Insight into the Evolution of Plant Parasitism.</title>
        <authorList>
            <person name="Liu H."/>
        </authorList>
    </citation>
    <scope>NUCLEOTIDE SEQUENCE [LARGE SCALE GENOMIC DNA]</scope>
    <source>
        <strain evidence="2">cv. Yunnan</strain>
        <tissue evidence="1">Vines</tissue>
    </source>
</reference>
<organism evidence="1 2">
    <name type="scientific">Cuscuta australis</name>
    <dbReference type="NCBI Taxonomy" id="267555"/>
    <lineage>
        <taxon>Eukaryota</taxon>
        <taxon>Viridiplantae</taxon>
        <taxon>Streptophyta</taxon>
        <taxon>Embryophyta</taxon>
        <taxon>Tracheophyta</taxon>
        <taxon>Spermatophyta</taxon>
        <taxon>Magnoliopsida</taxon>
        <taxon>eudicotyledons</taxon>
        <taxon>Gunneridae</taxon>
        <taxon>Pentapetalae</taxon>
        <taxon>asterids</taxon>
        <taxon>lamiids</taxon>
        <taxon>Solanales</taxon>
        <taxon>Convolvulaceae</taxon>
        <taxon>Cuscuteae</taxon>
        <taxon>Cuscuta</taxon>
        <taxon>Cuscuta subgen. Grammica</taxon>
        <taxon>Cuscuta sect. Cleistogrammica</taxon>
    </lineage>
</organism>
<sequence length="115" mass="13273">MRSSDSPIHTNRRSSDRIRRDEIDLEAHIPQPFNPFNPQLPTQICDCRKKNDFLRSKIWNAIASRRALNNQRRPIYLLLYDCSFTIVPRRCLWAIAISALDNNAVAIPSVKASVL</sequence>